<protein>
    <submittedName>
        <fullName evidence="1">Uncharacterized protein</fullName>
    </submittedName>
</protein>
<comment type="caution">
    <text evidence="1">The sequence shown here is derived from an EMBL/GenBank/DDBJ whole genome shotgun (WGS) entry which is preliminary data.</text>
</comment>
<reference evidence="1" key="1">
    <citation type="submission" date="2021-02" db="EMBL/GenBank/DDBJ databases">
        <authorList>
            <person name="Nowell W R."/>
        </authorList>
    </citation>
    <scope>NUCLEOTIDE SEQUENCE</scope>
</reference>
<dbReference type="AlphaFoldDB" id="A0A8S2YLI0"/>
<dbReference type="Proteomes" id="UP000681722">
    <property type="component" value="Unassembled WGS sequence"/>
</dbReference>
<evidence type="ECO:0000313" key="1">
    <source>
        <dbReference type="EMBL" id="CAF4565302.1"/>
    </source>
</evidence>
<organism evidence="1 2">
    <name type="scientific">Didymodactylos carnosus</name>
    <dbReference type="NCBI Taxonomy" id="1234261"/>
    <lineage>
        <taxon>Eukaryota</taxon>
        <taxon>Metazoa</taxon>
        <taxon>Spiralia</taxon>
        <taxon>Gnathifera</taxon>
        <taxon>Rotifera</taxon>
        <taxon>Eurotatoria</taxon>
        <taxon>Bdelloidea</taxon>
        <taxon>Philodinida</taxon>
        <taxon>Philodinidae</taxon>
        <taxon>Didymodactylos</taxon>
    </lineage>
</organism>
<evidence type="ECO:0000313" key="2">
    <source>
        <dbReference type="Proteomes" id="UP000681722"/>
    </source>
</evidence>
<gene>
    <name evidence="1" type="ORF">SRO942_LOCUS47553</name>
</gene>
<dbReference type="EMBL" id="CAJOBC010118951">
    <property type="protein sequence ID" value="CAF4565302.1"/>
    <property type="molecule type" value="Genomic_DNA"/>
</dbReference>
<proteinExistence type="predicted"/>
<name>A0A8S2YLI0_9BILA</name>
<sequence>MSNTTHRIIIDISDLPVASNKLKEQLNEIQNRAEEKLAAAGKTVDDCILKKACTSAIRLASIKKLQTALTVYIEHESITDVNLSESGSIMDSFTAVGAQVSNNTISVPIPGNVSTARFDLESENVAFAYESNGLRVLANYQYLSSYLERLVRRSSGTPLNLNRICNDVCAFVFSKLKYWTSLSSLKKEIRLKLLNIAKGKQKT</sequence>
<feature type="non-terminal residue" evidence="1">
    <location>
        <position position="203"/>
    </location>
</feature>
<accession>A0A8S2YLI0</accession>